<keyword evidence="1" id="KW-1133">Transmembrane helix</keyword>
<feature type="domain" description="Transglycosylase SLT" evidence="2">
    <location>
        <begin position="53"/>
        <end position="161"/>
    </location>
</feature>
<dbReference type="SUPFAM" id="SSF53955">
    <property type="entry name" value="Lysozyme-like"/>
    <property type="match status" value="1"/>
</dbReference>
<gene>
    <name evidence="3" type="ORF">SAMN06265361_101534</name>
</gene>
<keyword evidence="1" id="KW-0812">Transmembrane</keyword>
<proteinExistence type="predicted"/>
<dbReference type="EMBL" id="FXTU01000001">
    <property type="protein sequence ID" value="SMP04264.1"/>
    <property type="molecule type" value="Genomic_DNA"/>
</dbReference>
<keyword evidence="4" id="KW-1185">Reference proteome</keyword>
<accession>A0AA46ADE7</accession>
<dbReference type="CDD" id="cd16896">
    <property type="entry name" value="LT_Slt70-like"/>
    <property type="match status" value="1"/>
</dbReference>
<evidence type="ECO:0000313" key="3">
    <source>
        <dbReference type="EMBL" id="SMP04264.1"/>
    </source>
</evidence>
<keyword evidence="1" id="KW-0472">Membrane</keyword>
<dbReference type="PANTHER" id="PTHR37423">
    <property type="entry name" value="SOLUBLE LYTIC MUREIN TRANSGLYCOSYLASE-RELATED"/>
    <property type="match status" value="1"/>
</dbReference>
<dbReference type="Proteomes" id="UP001157946">
    <property type="component" value="Unassembled WGS sequence"/>
</dbReference>
<evidence type="ECO:0000313" key="4">
    <source>
        <dbReference type="Proteomes" id="UP001157946"/>
    </source>
</evidence>
<dbReference type="InterPro" id="IPR008258">
    <property type="entry name" value="Transglycosylase_SLT_dom_1"/>
</dbReference>
<reference evidence="3" key="1">
    <citation type="submission" date="2017-05" db="EMBL/GenBank/DDBJ databases">
        <authorList>
            <person name="Varghese N."/>
            <person name="Submissions S."/>
        </authorList>
    </citation>
    <scope>NUCLEOTIDE SEQUENCE</scope>
    <source>
        <strain evidence="3">DSM 45262</strain>
    </source>
</reference>
<feature type="transmembrane region" description="Helical" evidence="1">
    <location>
        <begin position="23"/>
        <end position="41"/>
    </location>
</feature>
<organism evidence="3 4">
    <name type="scientific">Laceyella tengchongensis</name>
    <dbReference type="NCBI Taxonomy" id="574699"/>
    <lineage>
        <taxon>Bacteria</taxon>
        <taxon>Bacillati</taxon>
        <taxon>Bacillota</taxon>
        <taxon>Bacilli</taxon>
        <taxon>Bacillales</taxon>
        <taxon>Thermoactinomycetaceae</taxon>
        <taxon>Laceyella</taxon>
    </lineage>
</organism>
<dbReference type="Gene3D" id="1.10.530.10">
    <property type="match status" value="1"/>
</dbReference>
<sequence length="204" mass="23771">MERTVRKSWLNPVKGTWPGRKKAWVLLALLWVLCMIVAHWLECLIYPLRYEELILNSAEATGADPFLIMAVIRVESRFQLDRVSAAGAQGLMQLMPETMDWMIRRGGFSPALKEHIRDPAINIHMGAWYLAYLTKRYHGNKVAAIAAYNGGHNRVSRWLDQGVWDGTRQGAVRIPIKETREYVYRVSHYYQKYKECYQDLIKEQ</sequence>
<name>A0AA46ADE7_9BACL</name>
<evidence type="ECO:0000256" key="1">
    <source>
        <dbReference type="SAM" id="Phobius"/>
    </source>
</evidence>
<dbReference type="PANTHER" id="PTHR37423:SF5">
    <property type="entry name" value="SOLUBLE LYTIC MUREIN TRANSGLYCOSYLASE"/>
    <property type="match status" value="1"/>
</dbReference>
<dbReference type="Pfam" id="PF01464">
    <property type="entry name" value="SLT"/>
    <property type="match status" value="1"/>
</dbReference>
<dbReference type="RefSeq" id="WP_102991880.1">
    <property type="nucleotide sequence ID" value="NZ_FXTU01000001.1"/>
</dbReference>
<comment type="caution">
    <text evidence="3">The sequence shown here is derived from an EMBL/GenBank/DDBJ whole genome shotgun (WGS) entry which is preliminary data.</text>
</comment>
<protein>
    <submittedName>
        <fullName evidence="3">Soluble lytic murein transglycosylase</fullName>
    </submittedName>
</protein>
<dbReference type="InterPro" id="IPR023346">
    <property type="entry name" value="Lysozyme-like_dom_sf"/>
</dbReference>
<dbReference type="AlphaFoldDB" id="A0AA46ADE7"/>
<evidence type="ECO:0000259" key="2">
    <source>
        <dbReference type="Pfam" id="PF01464"/>
    </source>
</evidence>